<evidence type="ECO:0000313" key="2">
    <source>
        <dbReference type="Proteomes" id="UP000694892"/>
    </source>
</evidence>
<proteinExistence type="predicted"/>
<dbReference type="Proteomes" id="UP000694892">
    <property type="component" value="Chromosome 4L"/>
</dbReference>
<accession>A0A974D653</accession>
<reference evidence="2" key="1">
    <citation type="journal article" date="2016" name="Nature">
        <title>Genome evolution in the allotetraploid frog Xenopus laevis.</title>
        <authorList>
            <person name="Session A.M."/>
            <person name="Uno Y."/>
            <person name="Kwon T."/>
            <person name="Chapman J.A."/>
            <person name="Toyoda A."/>
            <person name="Takahashi S."/>
            <person name="Fukui A."/>
            <person name="Hikosaka A."/>
            <person name="Suzuki A."/>
            <person name="Kondo M."/>
            <person name="van Heeringen S.J."/>
            <person name="Quigley I."/>
            <person name="Heinz S."/>
            <person name="Ogino H."/>
            <person name="Ochi H."/>
            <person name="Hellsten U."/>
            <person name="Lyons J.B."/>
            <person name="Simakov O."/>
            <person name="Putnam N."/>
            <person name="Stites J."/>
            <person name="Kuroki Y."/>
            <person name="Tanaka T."/>
            <person name="Michiue T."/>
            <person name="Watanabe M."/>
            <person name="Bogdanovic O."/>
            <person name="Lister R."/>
            <person name="Georgiou G."/>
            <person name="Paranjpe S.S."/>
            <person name="van Kruijsbergen I."/>
            <person name="Shu S."/>
            <person name="Carlson J."/>
            <person name="Kinoshita T."/>
            <person name="Ohta Y."/>
            <person name="Mawaribuchi S."/>
            <person name="Jenkins J."/>
            <person name="Grimwood J."/>
            <person name="Schmutz J."/>
            <person name="Mitros T."/>
            <person name="Mozaffari S.V."/>
            <person name="Suzuki Y."/>
            <person name="Haramoto Y."/>
            <person name="Yamamoto T.S."/>
            <person name="Takagi C."/>
            <person name="Heald R."/>
            <person name="Miller K."/>
            <person name="Haudenschild C."/>
            <person name="Kitzman J."/>
            <person name="Nakayama T."/>
            <person name="Izutsu Y."/>
            <person name="Robert J."/>
            <person name="Fortriede J."/>
            <person name="Burns K."/>
            <person name="Lotay V."/>
            <person name="Karimi K."/>
            <person name="Yasuoka Y."/>
            <person name="Dichmann D.S."/>
            <person name="Flajnik M.F."/>
            <person name="Houston D.W."/>
            <person name="Shendure J."/>
            <person name="DuPasquier L."/>
            <person name="Vize P.D."/>
            <person name="Zorn A.M."/>
            <person name="Ito M."/>
            <person name="Marcotte E.M."/>
            <person name="Wallingford J.B."/>
            <person name="Ito Y."/>
            <person name="Asashima M."/>
            <person name="Ueno N."/>
            <person name="Matsuda Y."/>
            <person name="Veenstra G.J."/>
            <person name="Fujiyama A."/>
            <person name="Harland R.M."/>
            <person name="Taira M."/>
            <person name="Rokhsar D.S."/>
        </authorList>
    </citation>
    <scope>NUCLEOTIDE SEQUENCE [LARGE SCALE GENOMIC DNA]</scope>
    <source>
        <strain evidence="2">J</strain>
    </source>
</reference>
<gene>
    <name evidence="1" type="ORF">XELAEV_18023055mg</name>
</gene>
<protein>
    <submittedName>
        <fullName evidence="1">Uncharacterized protein</fullName>
    </submittedName>
</protein>
<evidence type="ECO:0000313" key="1">
    <source>
        <dbReference type="EMBL" id="OCT84896.1"/>
    </source>
</evidence>
<organism evidence="1 2">
    <name type="scientific">Xenopus laevis</name>
    <name type="common">African clawed frog</name>
    <dbReference type="NCBI Taxonomy" id="8355"/>
    <lineage>
        <taxon>Eukaryota</taxon>
        <taxon>Metazoa</taxon>
        <taxon>Chordata</taxon>
        <taxon>Craniata</taxon>
        <taxon>Vertebrata</taxon>
        <taxon>Euteleostomi</taxon>
        <taxon>Amphibia</taxon>
        <taxon>Batrachia</taxon>
        <taxon>Anura</taxon>
        <taxon>Pipoidea</taxon>
        <taxon>Pipidae</taxon>
        <taxon>Xenopodinae</taxon>
        <taxon>Xenopus</taxon>
        <taxon>Xenopus</taxon>
    </lineage>
</organism>
<sequence>MMRKGDEEQRDLPNACLRQICNDMSECEEKTEASSWELISHR</sequence>
<name>A0A974D653_XENLA</name>
<dbReference type="AlphaFoldDB" id="A0A974D653"/>
<dbReference type="EMBL" id="CM004472">
    <property type="protein sequence ID" value="OCT84896.1"/>
    <property type="molecule type" value="Genomic_DNA"/>
</dbReference>